<proteinExistence type="predicted"/>
<gene>
    <name evidence="2" type="ORF">GCM10009564_12570</name>
</gene>
<feature type="region of interest" description="Disordered" evidence="1">
    <location>
        <begin position="14"/>
        <end position="39"/>
    </location>
</feature>
<dbReference type="Proteomes" id="UP001501072">
    <property type="component" value="Unassembled WGS sequence"/>
</dbReference>
<name>A0ABP4DH59_9ACTN</name>
<accession>A0ABP4DH59</accession>
<evidence type="ECO:0000313" key="3">
    <source>
        <dbReference type="Proteomes" id="UP001501072"/>
    </source>
</evidence>
<dbReference type="EMBL" id="BAAAHU010000008">
    <property type="protein sequence ID" value="GAA1006108.1"/>
    <property type="molecule type" value="Genomic_DNA"/>
</dbReference>
<organism evidence="2 3">
    <name type="scientific">Streptomyces thermogriseus</name>
    <dbReference type="NCBI Taxonomy" id="75292"/>
    <lineage>
        <taxon>Bacteria</taxon>
        <taxon>Bacillati</taxon>
        <taxon>Actinomycetota</taxon>
        <taxon>Actinomycetes</taxon>
        <taxon>Kitasatosporales</taxon>
        <taxon>Streptomycetaceae</taxon>
        <taxon>Streptomyces</taxon>
    </lineage>
</organism>
<sequence>MLLLTTRLFGWTASGPGGRPLPRHLPDQRRSNPFRHPGRRIVQPQGLRERRRTYLKGGTSFGPFRLTSRESLPVVGVRRLSVRQLLWRSDELTPGPAPVTGV</sequence>
<evidence type="ECO:0000313" key="2">
    <source>
        <dbReference type="EMBL" id="GAA1006108.1"/>
    </source>
</evidence>
<keyword evidence="3" id="KW-1185">Reference proteome</keyword>
<reference evidence="3" key="1">
    <citation type="journal article" date="2019" name="Int. J. Syst. Evol. Microbiol.">
        <title>The Global Catalogue of Microorganisms (GCM) 10K type strain sequencing project: providing services to taxonomists for standard genome sequencing and annotation.</title>
        <authorList>
            <consortium name="The Broad Institute Genomics Platform"/>
            <consortium name="The Broad Institute Genome Sequencing Center for Infectious Disease"/>
            <person name="Wu L."/>
            <person name="Ma J."/>
        </authorList>
    </citation>
    <scope>NUCLEOTIDE SEQUENCE [LARGE SCALE GENOMIC DNA]</scope>
    <source>
        <strain evidence="3">JCM 11269</strain>
    </source>
</reference>
<evidence type="ECO:0000256" key="1">
    <source>
        <dbReference type="SAM" id="MobiDB-lite"/>
    </source>
</evidence>
<comment type="caution">
    <text evidence="2">The sequence shown here is derived from an EMBL/GenBank/DDBJ whole genome shotgun (WGS) entry which is preliminary data.</text>
</comment>
<protein>
    <submittedName>
        <fullName evidence="2">Uncharacterized protein</fullName>
    </submittedName>
</protein>